<dbReference type="GO" id="GO:0043190">
    <property type="term" value="C:ATP-binding cassette (ABC) transporter complex"/>
    <property type="evidence" value="ECO:0007669"/>
    <property type="project" value="InterPro"/>
</dbReference>
<dbReference type="AlphaFoldDB" id="A0A0K9YL12"/>
<keyword evidence="7" id="KW-1185">Reference proteome</keyword>
<feature type="signal peptide" evidence="2">
    <location>
        <begin position="1"/>
        <end position="27"/>
    </location>
</feature>
<dbReference type="GO" id="GO:0042597">
    <property type="term" value="C:periplasmic space"/>
    <property type="evidence" value="ECO:0007669"/>
    <property type="project" value="UniProtKB-ARBA"/>
</dbReference>
<keyword evidence="2" id="KW-0732">Signal</keyword>
<reference evidence="5" key="2">
    <citation type="submission" date="2015-07" db="EMBL/GenBank/DDBJ databases">
        <title>MeaNS - Measles Nucleotide Surveillance Program.</title>
        <authorList>
            <person name="Tran T."/>
            <person name="Druce J."/>
        </authorList>
    </citation>
    <scope>NUCLEOTIDE SEQUENCE</scope>
    <source>
        <strain evidence="5">DSM 9887</strain>
    </source>
</reference>
<dbReference type="GO" id="GO:1904680">
    <property type="term" value="F:peptide transmembrane transporter activity"/>
    <property type="evidence" value="ECO:0007669"/>
    <property type="project" value="TreeGrafter"/>
</dbReference>
<dbReference type="Proteomes" id="UP000319578">
    <property type="component" value="Unassembled WGS sequence"/>
</dbReference>
<evidence type="ECO:0000256" key="2">
    <source>
        <dbReference type="SAM" id="SignalP"/>
    </source>
</evidence>
<dbReference type="EMBL" id="LGIQ01000011">
    <property type="protein sequence ID" value="KNB69379.1"/>
    <property type="molecule type" value="Genomic_DNA"/>
</dbReference>
<dbReference type="InterPro" id="IPR039424">
    <property type="entry name" value="SBP_5"/>
</dbReference>
<dbReference type="Gene3D" id="3.40.190.10">
    <property type="entry name" value="Periplasmic binding protein-like II"/>
    <property type="match status" value="1"/>
</dbReference>
<evidence type="ECO:0000259" key="3">
    <source>
        <dbReference type="Pfam" id="PF00496"/>
    </source>
</evidence>
<feature type="chain" id="PRO_5039011151" evidence="2">
    <location>
        <begin position="28"/>
        <end position="546"/>
    </location>
</feature>
<feature type="domain" description="Solute-binding protein family 5" evidence="3">
    <location>
        <begin position="93"/>
        <end position="462"/>
    </location>
</feature>
<dbReference type="EMBL" id="BJON01000018">
    <property type="protein sequence ID" value="GED70799.1"/>
    <property type="molecule type" value="Genomic_DNA"/>
</dbReference>
<reference evidence="4 7" key="3">
    <citation type="submission" date="2019-06" db="EMBL/GenBank/DDBJ databases">
        <title>Whole genome shotgun sequence of Brevibacillus reuszeri NBRC 15719.</title>
        <authorList>
            <person name="Hosoyama A."/>
            <person name="Uohara A."/>
            <person name="Ohji S."/>
            <person name="Ichikawa N."/>
        </authorList>
    </citation>
    <scope>NUCLEOTIDE SEQUENCE [LARGE SCALE GENOMIC DNA]</scope>
    <source>
        <strain evidence="4 7">NBRC 15719</strain>
    </source>
</reference>
<dbReference type="InterPro" id="IPR000914">
    <property type="entry name" value="SBP_5_dom"/>
</dbReference>
<dbReference type="PANTHER" id="PTHR30290">
    <property type="entry name" value="PERIPLASMIC BINDING COMPONENT OF ABC TRANSPORTER"/>
    <property type="match status" value="1"/>
</dbReference>
<feature type="compositionally biased region" description="Basic and acidic residues" evidence="1">
    <location>
        <begin position="35"/>
        <end position="48"/>
    </location>
</feature>
<dbReference type="PIRSF" id="PIRSF002741">
    <property type="entry name" value="MppA"/>
    <property type="match status" value="1"/>
</dbReference>
<dbReference type="STRING" id="54915.ADS79_26125"/>
<sequence>MRIRTITTTSIALLLCLIVLVNGCSSAPAPSASTKEQEETGRTSEPKKGGTITIGYPAEPDSLDVQKSAMIASSLITSFMGGALVYYDPQTQEIKPSLAESYSISEDGKKWTFILRTGITFHDGTPLTARAYKYTLGRALDPGTASPLGEYMFGSIQSIEAQDDRTLILNLKQPSAQLLSNLWDASISQPLSREAVEKHGSEYGRNPVSVGPWKFENWKTGESITMVRNDAYQWGNAFTKNQGPPAADKLVIKFIKDNQTMMAALESGAIDIAANVPAKEVKKYRDRDKVTVLERMAWGVNFLEMNTENEILRDVQVRKAISLAINKEAILNGVLQGEGEVAHSPLPSSLFGYDPASAEYGNSFNVEEAKKQLEAAGWAMTAQGVREKAGKPLTLNLLSSENWSRPSQLVQGMLKSIGIDVKIQTLDQATLIESAGKGMFDLAIVGYVDNDPNALSLFFHSKQINSLNHSRVNNKQLDSLLERGLATINQKERAKIYADIQRIVIEEAYWVPLYMEKEFYLVSDRVHGVGLQPMYGLTLQDSWVDE</sequence>
<dbReference type="GO" id="GO:0015833">
    <property type="term" value="P:peptide transport"/>
    <property type="evidence" value="ECO:0007669"/>
    <property type="project" value="TreeGrafter"/>
</dbReference>
<organism evidence="5 6">
    <name type="scientific">Brevibacillus reuszeri</name>
    <dbReference type="NCBI Taxonomy" id="54915"/>
    <lineage>
        <taxon>Bacteria</taxon>
        <taxon>Bacillati</taxon>
        <taxon>Bacillota</taxon>
        <taxon>Bacilli</taxon>
        <taxon>Bacillales</taxon>
        <taxon>Paenibacillaceae</taxon>
        <taxon>Brevibacillus</taxon>
    </lineage>
</organism>
<gene>
    <name evidence="5" type="ORF">ADS79_26125</name>
    <name evidence="4" type="ORF">BRE01_45010</name>
</gene>
<dbReference type="Pfam" id="PF00496">
    <property type="entry name" value="SBP_bac_5"/>
    <property type="match status" value="1"/>
</dbReference>
<proteinExistence type="predicted"/>
<evidence type="ECO:0000256" key="1">
    <source>
        <dbReference type="SAM" id="MobiDB-lite"/>
    </source>
</evidence>
<reference evidence="6" key="1">
    <citation type="submission" date="2015-07" db="EMBL/GenBank/DDBJ databases">
        <title>Genome sequencing project for genomic taxonomy and phylogenomics of Bacillus-like bacteria.</title>
        <authorList>
            <person name="Liu B."/>
            <person name="Wang J."/>
            <person name="Zhu Y."/>
            <person name="Liu G."/>
            <person name="Chen Q."/>
            <person name="Chen Z."/>
            <person name="Lan J."/>
            <person name="Che J."/>
            <person name="Ge C."/>
            <person name="Shi H."/>
            <person name="Pan Z."/>
            <person name="Liu X."/>
        </authorList>
    </citation>
    <scope>NUCLEOTIDE SEQUENCE [LARGE SCALE GENOMIC DNA]</scope>
    <source>
        <strain evidence="6">DSM 9887</strain>
    </source>
</reference>
<comment type="caution">
    <text evidence="5">The sequence shown here is derived from an EMBL/GenBank/DDBJ whole genome shotgun (WGS) entry which is preliminary data.</text>
</comment>
<dbReference type="PATRIC" id="fig|54915.3.peg.4393"/>
<name>A0A0K9YL12_9BACL</name>
<evidence type="ECO:0000313" key="7">
    <source>
        <dbReference type="Proteomes" id="UP000319578"/>
    </source>
</evidence>
<feature type="region of interest" description="Disordered" evidence="1">
    <location>
        <begin position="28"/>
        <end position="54"/>
    </location>
</feature>
<dbReference type="Proteomes" id="UP000036834">
    <property type="component" value="Unassembled WGS sequence"/>
</dbReference>
<protein>
    <submittedName>
        <fullName evidence="5">ABC transporter substrate-binding protein</fullName>
    </submittedName>
</protein>
<dbReference type="Gene3D" id="3.90.76.10">
    <property type="entry name" value="Dipeptide-binding Protein, Domain 1"/>
    <property type="match status" value="1"/>
</dbReference>
<evidence type="ECO:0000313" key="4">
    <source>
        <dbReference type="EMBL" id="GED70799.1"/>
    </source>
</evidence>
<evidence type="ECO:0000313" key="6">
    <source>
        <dbReference type="Proteomes" id="UP000036834"/>
    </source>
</evidence>
<dbReference type="OrthoDB" id="9796817at2"/>
<evidence type="ECO:0000313" key="5">
    <source>
        <dbReference type="EMBL" id="KNB69379.1"/>
    </source>
</evidence>
<accession>A0A0K9YL12</accession>
<dbReference type="InterPro" id="IPR030678">
    <property type="entry name" value="Peptide/Ni-bd"/>
</dbReference>
<dbReference type="SUPFAM" id="SSF53850">
    <property type="entry name" value="Periplasmic binding protein-like II"/>
    <property type="match status" value="1"/>
</dbReference>
<dbReference type="CDD" id="cd08492">
    <property type="entry name" value="PBP2_NikA_DppA_OppA_like_15"/>
    <property type="match status" value="1"/>
</dbReference>
<dbReference type="Gene3D" id="3.10.105.10">
    <property type="entry name" value="Dipeptide-binding Protein, Domain 3"/>
    <property type="match status" value="1"/>
</dbReference>
<dbReference type="RefSeq" id="WP_049741385.1">
    <property type="nucleotide sequence ID" value="NZ_BJON01000018.1"/>
</dbReference>